<name>A0A0F9C414_9ZZZZ</name>
<dbReference type="AlphaFoldDB" id="A0A0F9C414"/>
<protein>
    <recommendedName>
        <fullName evidence="1">ABC transporter domain-containing protein</fullName>
    </recommendedName>
</protein>
<gene>
    <name evidence="2" type="ORF">LCGC14_2713750</name>
</gene>
<reference evidence="2" key="1">
    <citation type="journal article" date="2015" name="Nature">
        <title>Complex archaea that bridge the gap between prokaryotes and eukaryotes.</title>
        <authorList>
            <person name="Spang A."/>
            <person name="Saw J.H."/>
            <person name="Jorgensen S.L."/>
            <person name="Zaremba-Niedzwiedzka K."/>
            <person name="Martijn J."/>
            <person name="Lind A.E."/>
            <person name="van Eijk R."/>
            <person name="Schleper C."/>
            <person name="Guy L."/>
            <person name="Ettema T.J."/>
        </authorList>
    </citation>
    <scope>NUCLEOTIDE SEQUENCE</scope>
</reference>
<dbReference type="InterPro" id="IPR003439">
    <property type="entry name" value="ABC_transporter-like_ATP-bd"/>
</dbReference>
<feature type="non-terminal residue" evidence="2">
    <location>
        <position position="76"/>
    </location>
</feature>
<dbReference type="GO" id="GO:0016887">
    <property type="term" value="F:ATP hydrolysis activity"/>
    <property type="evidence" value="ECO:0007669"/>
    <property type="project" value="InterPro"/>
</dbReference>
<proteinExistence type="predicted"/>
<evidence type="ECO:0000259" key="1">
    <source>
        <dbReference type="Pfam" id="PF00005"/>
    </source>
</evidence>
<dbReference type="PANTHER" id="PTHR24221">
    <property type="entry name" value="ATP-BINDING CASSETTE SUB-FAMILY B"/>
    <property type="match status" value="1"/>
</dbReference>
<dbReference type="EMBL" id="LAZR01048692">
    <property type="protein sequence ID" value="KKK91361.1"/>
    <property type="molecule type" value="Genomic_DNA"/>
</dbReference>
<evidence type="ECO:0000313" key="2">
    <source>
        <dbReference type="EMBL" id="KKK91361.1"/>
    </source>
</evidence>
<dbReference type="GO" id="GO:0034040">
    <property type="term" value="F:ATPase-coupled lipid transmembrane transporter activity"/>
    <property type="evidence" value="ECO:0007669"/>
    <property type="project" value="TreeGrafter"/>
</dbReference>
<accession>A0A0F9C414</accession>
<dbReference type="Gene3D" id="3.40.50.300">
    <property type="entry name" value="P-loop containing nucleotide triphosphate hydrolases"/>
    <property type="match status" value="1"/>
</dbReference>
<dbReference type="InterPro" id="IPR039421">
    <property type="entry name" value="Type_1_exporter"/>
</dbReference>
<comment type="caution">
    <text evidence="2">The sequence shown here is derived from an EMBL/GenBank/DDBJ whole genome shotgun (WGS) entry which is preliminary data.</text>
</comment>
<dbReference type="Pfam" id="PF00005">
    <property type="entry name" value="ABC_tran"/>
    <property type="match status" value="1"/>
</dbReference>
<dbReference type="GO" id="GO:0005524">
    <property type="term" value="F:ATP binding"/>
    <property type="evidence" value="ECO:0007669"/>
    <property type="project" value="InterPro"/>
</dbReference>
<organism evidence="2">
    <name type="scientific">marine sediment metagenome</name>
    <dbReference type="NCBI Taxonomy" id="412755"/>
    <lineage>
        <taxon>unclassified sequences</taxon>
        <taxon>metagenomes</taxon>
        <taxon>ecological metagenomes</taxon>
    </lineage>
</organism>
<dbReference type="PANTHER" id="PTHR24221:SF654">
    <property type="entry name" value="ATP-BINDING CASSETTE SUB-FAMILY B MEMBER 6"/>
    <property type="match status" value="1"/>
</dbReference>
<dbReference type="InterPro" id="IPR027417">
    <property type="entry name" value="P-loop_NTPase"/>
</dbReference>
<dbReference type="SUPFAM" id="SSF52540">
    <property type="entry name" value="P-loop containing nucleoside triphosphate hydrolases"/>
    <property type="match status" value="1"/>
</dbReference>
<feature type="domain" description="ABC transporter" evidence="1">
    <location>
        <begin position="2"/>
        <end position="73"/>
    </location>
</feature>
<sequence>MKNVTLHIPAKQVVAIVGPNGSGKTTLVSLLPRLLDVTEGKILLDGRDIATHSIRSLRRQIGIVTQETIIFNATIA</sequence>